<evidence type="ECO:0000259" key="3">
    <source>
        <dbReference type="PROSITE" id="PS50110"/>
    </source>
</evidence>
<protein>
    <recommendedName>
        <fullName evidence="3">Response regulatory domain-containing protein</fullName>
    </recommendedName>
</protein>
<accession>A0A1B2DTC1</accession>
<dbReference type="SUPFAM" id="SSF52172">
    <property type="entry name" value="CheY-like"/>
    <property type="match status" value="1"/>
</dbReference>
<dbReference type="SMART" id="SM00448">
    <property type="entry name" value="REC"/>
    <property type="match status" value="1"/>
</dbReference>
<dbReference type="EMBL" id="CP016808">
    <property type="protein sequence ID" value="ANY70951.1"/>
    <property type="molecule type" value="Genomic_DNA"/>
</dbReference>
<evidence type="ECO:0000256" key="2">
    <source>
        <dbReference type="PROSITE-ProRule" id="PRU00169"/>
    </source>
</evidence>
<dbReference type="PANTHER" id="PTHR44591:SF3">
    <property type="entry name" value="RESPONSE REGULATORY DOMAIN-CONTAINING PROTEIN"/>
    <property type="match status" value="1"/>
</dbReference>
<dbReference type="InterPro" id="IPR001789">
    <property type="entry name" value="Sig_transdc_resp-reg_receiver"/>
</dbReference>
<proteinExistence type="predicted"/>
<dbReference type="PROSITE" id="PS50110">
    <property type="entry name" value="RESPONSE_REGULATORY"/>
    <property type="match status" value="1"/>
</dbReference>
<reference evidence="4" key="1">
    <citation type="submission" date="2016-08" db="EMBL/GenBank/DDBJ databases">
        <title>Complete Genome Seqeunce of Paenibacillus sp. BIHB 4019 from tea rhizoplane.</title>
        <authorList>
            <person name="Thakur R."/>
            <person name="Swarnkar M.K."/>
            <person name="Gulati A."/>
        </authorList>
    </citation>
    <scope>NUCLEOTIDE SEQUENCE [LARGE SCALE GENOMIC DNA]</scope>
    <source>
        <strain evidence="4">BIHB4019</strain>
    </source>
</reference>
<dbReference type="InterPro" id="IPR011006">
    <property type="entry name" value="CheY-like_superfamily"/>
</dbReference>
<organism evidence="4">
    <name type="scientific">Paenibacillus sp. BIHB 4019</name>
    <dbReference type="NCBI Taxonomy" id="1870819"/>
    <lineage>
        <taxon>Bacteria</taxon>
        <taxon>Bacillati</taxon>
        <taxon>Bacillota</taxon>
        <taxon>Bacilli</taxon>
        <taxon>Bacillales</taxon>
        <taxon>Paenibacillaceae</taxon>
        <taxon>Paenibacillus</taxon>
    </lineage>
</organism>
<keyword evidence="1 2" id="KW-0597">Phosphoprotein</keyword>
<evidence type="ECO:0000313" key="4">
    <source>
        <dbReference type="EMBL" id="ANY70951.1"/>
    </source>
</evidence>
<feature type="domain" description="Response regulatory" evidence="3">
    <location>
        <begin position="1"/>
        <end position="102"/>
    </location>
</feature>
<dbReference type="CDD" id="cd00156">
    <property type="entry name" value="REC"/>
    <property type="match status" value="1"/>
</dbReference>
<dbReference type="Pfam" id="PF00072">
    <property type="entry name" value="Response_reg"/>
    <property type="match status" value="1"/>
</dbReference>
<sequence length="102" mass="11326">MLAELFQKAGFTVYEAADGLNALEQFERYGADCILLDFMLPDMDGLDVLCAIRKSDANVKVLLITAYGEPEKIEAAAELGITEWIEKPFDTDQLLNRVLALV</sequence>
<evidence type="ECO:0000256" key="1">
    <source>
        <dbReference type="ARBA" id="ARBA00022553"/>
    </source>
</evidence>
<name>A0A1B2DTC1_9BACL</name>
<feature type="modified residue" description="4-aspartylphosphate" evidence="2">
    <location>
        <position position="37"/>
    </location>
</feature>
<dbReference type="InterPro" id="IPR050595">
    <property type="entry name" value="Bact_response_regulator"/>
</dbReference>
<dbReference type="PANTHER" id="PTHR44591">
    <property type="entry name" value="STRESS RESPONSE REGULATOR PROTEIN 1"/>
    <property type="match status" value="1"/>
</dbReference>
<dbReference type="AlphaFoldDB" id="A0A1B2DTC1"/>
<dbReference type="Gene3D" id="3.40.50.2300">
    <property type="match status" value="1"/>
</dbReference>
<dbReference type="GO" id="GO:0000160">
    <property type="term" value="P:phosphorelay signal transduction system"/>
    <property type="evidence" value="ECO:0007669"/>
    <property type="project" value="InterPro"/>
</dbReference>
<gene>
    <name evidence="4" type="ORF">BBD42_23910</name>
</gene>